<dbReference type="RefSeq" id="WP_366289521.1">
    <property type="nucleotide sequence ID" value="NZ_CP159992.1"/>
</dbReference>
<gene>
    <name evidence="2" type="ORF">ABXS70_17625</name>
</gene>
<accession>A0AAU8N984</accession>
<protein>
    <submittedName>
        <fullName evidence="2">ATP-grasp domain-containing protein</fullName>
    </submittedName>
</protein>
<dbReference type="Gene3D" id="3.30.470.20">
    <property type="entry name" value="ATP-grasp fold, B domain"/>
    <property type="match status" value="1"/>
</dbReference>
<dbReference type="AlphaFoldDB" id="A0AAU8N984"/>
<dbReference type="SUPFAM" id="SSF56059">
    <property type="entry name" value="Glutathione synthetase ATP-binding domain-like"/>
    <property type="match status" value="1"/>
</dbReference>
<organism evidence="2">
    <name type="scientific">Paenibacillus sp. AN1007</name>
    <dbReference type="NCBI Taxonomy" id="3151385"/>
    <lineage>
        <taxon>Bacteria</taxon>
        <taxon>Bacillati</taxon>
        <taxon>Bacillota</taxon>
        <taxon>Bacilli</taxon>
        <taxon>Bacillales</taxon>
        <taxon>Paenibacillaceae</taxon>
        <taxon>Paenibacillus</taxon>
    </lineage>
</organism>
<dbReference type="EMBL" id="CP159992">
    <property type="protein sequence ID" value="XCP93052.1"/>
    <property type="molecule type" value="Genomic_DNA"/>
</dbReference>
<evidence type="ECO:0000256" key="1">
    <source>
        <dbReference type="SAM" id="MobiDB-lite"/>
    </source>
</evidence>
<proteinExistence type="predicted"/>
<dbReference type="Gene3D" id="3.40.50.20">
    <property type="match status" value="1"/>
</dbReference>
<name>A0AAU8N984_9BACL</name>
<feature type="region of interest" description="Disordered" evidence="1">
    <location>
        <begin position="195"/>
        <end position="218"/>
    </location>
</feature>
<feature type="compositionally biased region" description="Basic residues" evidence="1">
    <location>
        <begin position="208"/>
        <end position="217"/>
    </location>
</feature>
<feature type="compositionally biased region" description="Polar residues" evidence="1">
    <location>
        <begin position="197"/>
        <end position="207"/>
    </location>
</feature>
<sequence length="449" mass="50675">MTTKPELGRSMLQADQACRVLLTGGRAPVTLDLARMLHRAGHRVFAAESMKRHLCSASRAVEKSVIVPSPRHDTEAYLSALEHWIRIWQIDLVIPMCEEVFYAALGADRLRKHCRVLVSSLEKLHMLHHKYDFIHYAKSAGLPVPETHLIQSPQEWLETQQVLGETEEWVWKPVYSRFAARVRMPVQRLSHIHKNNLADSGGSTAKAHQTRSHHKRMTTPSRFALLRHDPPDEILLSPRAPWVAQRYIDGRGLCTYSVVHEGQLVAHAAYESRYRTGEVGASVFFEQVQHEETHAWVKRFVQAAGFSGQIGFDFIEDANGQVYAIECNPRATSGIHLFHPGDGLVRALLDPAGLLKEGIEVTPQPGAKAMLSLPMLGSGMRQIRGSRGSMRAWMAAWRGARDVVYMPQDRRPFFMQCSVVLAAWRLARSQKISLTEALTHDIEWNGEQS</sequence>
<reference evidence="2" key="1">
    <citation type="submission" date="2024-05" db="EMBL/GenBank/DDBJ databases">
        <title>Draft genome assemblies of 36 bacteria isolated from hibernating arctic ground squirrels.</title>
        <authorList>
            <person name="McKee H."/>
            <person name="Mullen L."/>
            <person name="Drown D.M."/>
            <person name="Duddleston K.N."/>
        </authorList>
    </citation>
    <scope>NUCLEOTIDE SEQUENCE</scope>
    <source>
        <strain evidence="2">AN1007</strain>
    </source>
</reference>
<evidence type="ECO:0000313" key="2">
    <source>
        <dbReference type="EMBL" id="XCP93052.1"/>
    </source>
</evidence>